<keyword evidence="5 9" id="KW-1133">Transmembrane helix</keyword>
<sequence>MNIRHNAALREKLAGEYALGTLRGGARRRFESWLLEDAALRRAVAEWQDRLAPLAELTPPVEPPPRVWRAIEAGIAPTSSLRRTSIWHGSLNFWRWLGAGATAVAGLLLAILLIRQPDIEAAPSYVAVLGDDKAQTAFIVTGDSRRRQLSVKVVTLSSIPADRSLQLWALPKEGSPRSLGLLDPVGGASLPLPQDVSPQSVPALAVSLEPSGGSPNPNAPTGPVLYKGAWLPI</sequence>
<evidence type="ECO:0000256" key="6">
    <source>
        <dbReference type="ARBA" id="ARBA00023136"/>
    </source>
</evidence>
<dbReference type="EMBL" id="FZOT01000008">
    <property type="protein sequence ID" value="SNS88427.1"/>
    <property type="molecule type" value="Genomic_DNA"/>
</dbReference>
<keyword evidence="4 9" id="KW-0812">Transmembrane</keyword>
<dbReference type="PANTHER" id="PTHR37461:SF1">
    <property type="entry name" value="ANTI-SIGMA-K FACTOR RSKA"/>
    <property type="match status" value="1"/>
</dbReference>
<feature type="domain" description="Anti-sigma K factor RskA C-terminal" evidence="10">
    <location>
        <begin position="100"/>
        <end position="224"/>
    </location>
</feature>
<feature type="transmembrane region" description="Helical" evidence="9">
    <location>
        <begin position="93"/>
        <end position="114"/>
    </location>
</feature>
<evidence type="ECO:0000256" key="5">
    <source>
        <dbReference type="ARBA" id="ARBA00022989"/>
    </source>
</evidence>
<proteinExistence type="predicted"/>
<dbReference type="Pfam" id="PF10099">
    <property type="entry name" value="RskA_C"/>
    <property type="match status" value="1"/>
</dbReference>
<dbReference type="AlphaFoldDB" id="A0A239I4A4"/>
<keyword evidence="12" id="KW-1185">Reference proteome</keyword>
<keyword evidence="6 9" id="KW-0472">Membrane</keyword>
<evidence type="ECO:0000313" key="12">
    <source>
        <dbReference type="Proteomes" id="UP000198284"/>
    </source>
</evidence>
<dbReference type="Gene3D" id="1.10.10.1320">
    <property type="entry name" value="Anti-sigma factor, zinc-finger domain"/>
    <property type="match status" value="1"/>
</dbReference>
<evidence type="ECO:0000256" key="2">
    <source>
        <dbReference type="ARBA" id="ARBA00004236"/>
    </source>
</evidence>
<dbReference type="PANTHER" id="PTHR37461">
    <property type="entry name" value="ANTI-SIGMA-K FACTOR RSKA"/>
    <property type="match status" value="1"/>
</dbReference>
<protein>
    <recommendedName>
        <fullName evidence="8">Regulator of SigK</fullName>
    </recommendedName>
    <alternativeName>
        <fullName evidence="7">Sigma-K anti-sigma factor RskA</fullName>
    </alternativeName>
</protein>
<evidence type="ECO:0000256" key="7">
    <source>
        <dbReference type="ARBA" id="ARBA00029829"/>
    </source>
</evidence>
<organism evidence="11 12">
    <name type="scientific">Noviherbaspirillum humi</name>
    <dbReference type="NCBI Taxonomy" id="1688639"/>
    <lineage>
        <taxon>Bacteria</taxon>
        <taxon>Pseudomonadati</taxon>
        <taxon>Pseudomonadota</taxon>
        <taxon>Betaproteobacteria</taxon>
        <taxon>Burkholderiales</taxon>
        <taxon>Oxalobacteraceae</taxon>
        <taxon>Noviherbaspirillum</taxon>
    </lineage>
</organism>
<keyword evidence="3" id="KW-1003">Cell membrane</keyword>
<dbReference type="GO" id="GO:0006417">
    <property type="term" value="P:regulation of translation"/>
    <property type="evidence" value="ECO:0007669"/>
    <property type="project" value="TreeGrafter"/>
</dbReference>
<dbReference type="InterPro" id="IPR018764">
    <property type="entry name" value="RskA_C"/>
</dbReference>
<evidence type="ECO:0000313" key="11">
    <source>
        <dbReference type="EMBL" id="SNS88427.1"/>
    </source>
</evidence>
<dbReference type="GO" id="GO:0005886">
    <property type="term" value="C:plasma membrane"/>
    <property type="evidence" value="ECO:0007669"/>
    <property type="project" value="UniProtKB-SubCell"/>
</dbReference>
<gene>
    <name evidence="11" type="ORF">SAMN06265795_108117</name>
</gene>
<evidence type="ECO:0000256" key="1">
    <source>
        <dbReference type="ARBA" id="ARBA00004167"/>
    </source>
</evidence>
<accession>A0A239I4A4</accession>
<dbReference type="InterPro" id="IPR041916">
    <property type="entry name" value="Anti_sigma_zinc_sf"/>
</dbReference>
<evidence type="ECO:0000256" key="3">
    <source>
        <dbReference type="ARBA" id="ARBA00022475"/>
    </source>
</evidence>
<dbReference type="InterPro" id="IPR051474">
    <property type="entry name" value="Anti-sigma-K/W_factor"/>
</dbReference>
<name>A0A239I4A4_9BURK</name>
<evidence type="ECO:0000256" key="9">
    <source>
        <dbReference type="SAM" id="Phobius"/>
    </source>
</evidence>
<evidence type="ECO:0000256" key="4">
    <source>
        <dbReference type="ARBA" id="ARBA00022692"/>
    </source>
</evidence>
<evidence type="ECO:0000256" key="8">
    <source>
        <dbReference type="ARBA" id="ARBA00030803"/>
    </source>
</evidence>
<dbReference type="GO" id="GO:0016989">
    <property type="term" value="F:sigma factor antagonist activity"/>
    <property type="evidence" value="ECO:0007669"/>
    <property type="project" value="TreeGrafter"/>
</dbReference>
<comment type="subcellular location">
    <subcellularLocation>
        <location evidence="2">Cell membrane</location>
    </subcellularLocation>
    <subcellularLocation>
        <location evidence="1">Membrane</location>
        <topology evidence="1">Single-pass membrane protein</topology>
    </subcellularLocation>
</comment>
<reference evidence="11 12" key="1">
    <citation type="submission" date="2017-06" db="EMBL/GenBank/DDBJ databases">
        <authorList>
            <person name="Kim H.J."/>
            <person name="Triplett B.A."/>
        </authorList>
    </citation>
    <scope>NUCLEOTIDE SEQUENCE [LARGE SCALE GENOMIC DNA]</scope>
    <source>
        <strain evidence="11 12">U15</strain>
    </source>
</reference>
<dbReference type="OrthoDB" id="8617430at2"/>
<dbReference type="RefSeq" id="WP_089399888.1">
    <property type="nucleotide sequence ID" value="NZ_FZOT01000008.1"/>
</dbReference>
<evidence type="ECO:0000259" key="10">
    <source>
        <dbReference type="Pfam" id="PF10099"/>
    </source>
</evidence>
<dbReference type="Proteomes" id="UP000198284">
    <property type="component" value="Unassembled WGS sequence"/>
</dbReference>